<dbReference type="InterPro" id="IPR006311">
    <property type="entry name" value="TAT_signal"/>
</dbReference>
<dbReference type="GO" id="GO:0003824">
    <property type="term" value="F:catalytic activity"/>
    <property type="evidence" value="ECO:0007669"/>
    <property type="project" value="InterPro"/>
</dbReference>
<dbReference type="InterPro" id="IPR014756">
    <property type="entry name" value="Ig_E-set"/>
</dbReference>
<dbReference type="Gene3D" id="2.60.40.10">
    <property type="entry name" value="Immunoglobulins"/>
    <property type="match status" value="1"/>
</dbReference>
<dbReference type="InterPro" id="IPR011013">
    <property type="entry name" value="Gal_mutarotase_sf_dom"/>
</dbReference>
<feature type="signal peptide" evidence="6">
    <location>
        <begin position="1"/>
        <end position="34"/>
    </location>
</feature>
<name>A0AB39KRE1_9CAUL</name>
<comment type="pathway">
    <text evidence="2">Glycan metabolism; osmoregulated periplasmic glucan (OPG) biosynthesis.</text>
</comment>
<proteinExistence type="inferred from homology"/>
<evidence type="ECO:0000256" key="4">
    <source>
        <dbReference type="ARBA" id="ARBA00022729"/>
    </source>
</evidence>
<evidence type="ECO:0000256" key="3">
    <source>
        <dbReference type="ARBA" id="ARBA00009284"/>
    </source>
</evidence>
<keyword evidence="5" id="KW-0574">Periplasm</keyword>
<protein>
    <submittedName>
        <fullName evidence="8">Glucan biosynthesis protein G</fullName>
    </submittedName>
</protein>
<sequence>MAVDDLRSGAPRRDVFTGLAALAGLMLAPSFAKAQAAAPAQPFSQDWLRAQARALAGAPYKAPPAGKSQLEGLTYDQYRMIRFNKARQLWGKEALPFRAEFFPPAFMYPRPVALFEVAGGQARPIAYEADFFTFPDGHKASGENMGGFSGLRLLWPINRPDILDEIGVFQGASYFRSLGKGNFYGASARGLAIGTGEPNEEFPVFDAFWIERPAAEQDHVVVHALMNSPSVAGAYSFRITPGQNTVYEVDAALYPRKTIEKGGVAAMSSMYLFGLADRPDDHDFRTSVHDSDGLAMWTGRGERIWRPLANPKSLRLSSFEDESPRGFGLSQRERELEAYGDLEARYEKRPGIWVEPLDDWGPGRVHLVEIATRKETDDNIAIFWRPITPWKAGQEVKLRYRLHFGDEPYPSPLARVRRTRAGDIIQEGAQGGAEARMFTIDFEGVAPDAKGLYEDVEVEMEIRGGELIWRAVGPYPAPNAARAAFGFKPTSREVELMLRLKRGGQPVSETWRHRWSA</sequence>
<comment type="subcellular location">
    <subcellularLocation>
        <location evidence="1">Periplasm</location>
    </subcellularLocation>
</comment>
<organism evidence="8">
    <name type="scientific">Caulobacter sp. 73W</name>
    <dbReference type="NCBI Taxonomy" id="3161137"/>
    <lineage>
        <taxon>Bacteria</taxon>
        <taxon>Pseudomonadati</taxon>
        <taxon>Pseudomonadota</taxon>
        <taxon>Alphaproteobacteria</taxon>
        <taxon>Caulobacterales</taxon>
        <taxon>Caulobacteraceae</taxon>
        <taxon>Caulobacter</taxon>
    </lineage>
</organism>
<dbReference type="AlphaFoldDB" id="A0AB39KRE1"/>
<dbReference type="PANTHER" id="PTHR30504">
    <property type="entry name" value="GLUCANS BIOSYNTHESIS PROTEIN"/>
    <property type="match status" value="1"/>
</dbReference>
<dbReference type="FunFam" id="2.70.98.10:FF:000001">
    <property type="entry name" value="Glucans biosynthesis protein G"/>
    <property type="match status" value="1"/>
</dbReference>
<evidence type="ECO:0000256" key="2">
    <source>
        <dbReference type="ARBA" id="ARBA00005001"/>
    </source>
</evidence>
<dbReference type="PROSITE" id="PS51318">
    <property type="entry name" value="TAT"/>
    <property type="match status" value="1"/>
</dbReference>
<evidence type="ECO:0000256" key="5">
    <source>
        <dbReference type="ARBA" id="ARBA00022764"/>
    </source>
</evidence>
<dbReference type="InterPro" id="IPR007444">
    <property type="entry name" value="Glucan_biosyn_MdoG_C"/>
</dbReference>
<dbReference type="GO" id="GO:0030246">
    <property type="term" value="F:carbohydrate binding"/>
    <property type="evidence" value="ECO:0007669"/>
    <property type="project" value="InterPro"/>
</dbReference>
<dbReference type="Pfam" id="PF04349">
    <property type="entry name" value="MdoG"/>
    <property type="match status" value="1"/>
</dbReference>
<dbReference type="InterPro" id="IPR014438">
    <property type="entry name" value="Glucan_biosyn_MdoG/MdoD"/>
</dbReference>
<keyword evidence="4 6" id="KW-0732">Signal</keyword>
<feature type="chain" id="PRO_5044340046" evidence="6">
    <location>
        <begin position="35"/>
        <end position="517"/>
    </location>
</feature>
<accession>A0AB39KRE1</accession>
<dbReference type="GO" id="GO:0030288">
    <property type="term" value="C:outer membrane-bounded periplasmic space"/>
    <property type="evidence" value="ECO:0007669"/>
    <property type="project" value="TreeGrafter"/>
</dbReference>
<dbReference type="SUPFAM" id="SSF74650">
    <property type="entry name" value="Galactose mutarotase-like"/>
    <property type="match status" value="1"/>
</dbReference>
<dbReference type="EMBL" id="CP158375">
    <property type="protein sequence ID" value="XDO96284.1"/>
    <property type="molecule type" value="Genomic_DNA"/>
</dbReference>
<evidence type="ECO:0000256" key="6">
    <source>
        <dbReference type="SAM" id="SignalP"/>
    </source>
</evidence>
<dbReference type="Gene3D" id="2.70.98.10">
    <property type="match status" value="1"/>
</dbReference>
<dbReference type="PANTHER" id="PTHR30504:SF2">
    <property type="entry name" value="GLUCANS BIOSYNTHESIS PROTEIN G"/>
    <property type="match status" value="1"/>
</dbReference>
<evidence type="ECO:0000256" key="1">
    <source>
        <dbReference type="ARBA" id="ARBA00004418"/>
    </source>
</evidence>
<comment type="similarity">
    <text evidence="3">Belongs to the OpgD/OpgG family.</text>
</comment>
<evidence type="ECO:0000313" key="8">
    <source>
        <dbReference type="EMBL" id="XDO96284.1"/>
    </source>
</evidence>
<dbReference type="InterPro" id="IPR014718">
    <property type="entry name" value="GH-type_carb-bd"/>
</dbReference>
<dbReference type="GO" id="GO:0051274">
    <property type="term" value="P:beta-glucan biosynthetic process"/>
    <property type="evidence" value="ECO:0007669"/>
    <property type="project" value="TreeGrafter"/>
</dbReference>
<feature type="domain" description="Glucan biosynthesis periplasmic MdoG C-terminal" evidence="7">
    <location>
        <begin position="43"/>
        <end position="515"/>
    </location>
</feature>
<dbReference type="RefSeq" id="WP_369059138.1">
    <property type="nucleotide sequence ID" value="NZ_CP158375.1"/>
</dbReference>
<gene>
    <name evidence="8" type="ORF">ABOZ73_16115</name>
</gene>
<dbReference type="InterPro" id="IPR013783">
    <property type="entry name" value="Ig-like_fold"/>
</dbReference>
<dbReference type="SUPFAM" id="SSF81296">
    <property type="entry name" value="E set domains"/>
    <property type="match status" value="1"/>
</dbReference>
<dbReference type="PIRSF" id="PIRSF006281">
    <property type="entry name" value="MdoG"/>
    <property type="match status" value="1"/>
</dbReference>
<evidence type="ECO:0000259" key="7">
    <source>
        <dbReference type="Pfam" id="PF04349"/>
    </source>
</evidence>
<reference evidence="8" key="1">
    <citation type="submission" date="2024-06" db="EMBL/GenBank/DDBJ databases">
        <title>Caulobacter inopinatus, sp. nov.</title>
        <authorList>
            <person name="Donachie S.P."/>
        </authorList>
    </citation>
    <scope>NUCLEOTIDE SEQUENCE</scope>
    <source>
        <strain evidence="8">73W</strain>
    </source>
</reference>